<evidence type="ECO:0000313" key="3">
    <source>
        <dbReference type="Proteomes" id="UP001556367"/>
    </source>
</evidence>
<comment type="caution">
    <text evidence="2">The sequence shown here is derived from an EMBL/GenBank/DDBJ whole genome shotgun (WGS) entry which is preliminary data.</text>
</comment>
<dbReference type="EMBL" id="JASNQZ010000015">
    <property type="protein sequence ID" value="KAL0945982.1"/>
    <property type="molecule type" value="Genomic_DNA"/>
</dbReference>
<organism evidence="2 3">
    <name type="scientific">Hohenbuehelia grisea</name>
    <dbReference type="NCBI Taxonomy" id="104357"/>
    <lineage>
        <taxon>Eukaryota</taxon>
        <taxon>Fungi</taxon>
        <taxon>Dikarya</taxon>
        <taxon>Basidiomycota</taxon>
        <taxon>Agaricomycotina</taxon>
        <taxon>Agaricomycetes</taxon>
        <taxon>Agaricomycetidae</taxon>
        <taxon>Agaricales</taxon>
        <taxon>Pleurotineae</taxon>
        <taxon>Pleurotaceae</taxon>
        <taxon>Hohenbuehelia</taxon>
    </lineage>
</organism>
<feature type="compositionally biased region" description="Polar residues" evidence="1">
    <location>
        <begin position="67"/>
        <end position="81"/>
    </location>
</feature>
<evidence type="ECO:0000313" key="2">
    <source>
        <dbReference type="EMBL" id="KAL0945982.1"/>
    </source>
</evidence>
<feature type="compositionally biased region" description="Polar residues" evidence="1">
    <location>
        <begin position="90"/>
        <end position="99"/>
    </location>
</feature>
<keyword evidence="3" id="KW-1185">Reference proteome</keyword>
<evidence type="ECO:0000256" key="1">
    <source>
        <dbReference type="SAM" id="MobiDB-lite"/>
    </source>
</evidence>
<gene>
    <name evidence="2" type="ORF">HGRIS_012260</name>
</gene>
<dbReference type="Proteomes" id="UP001556367">
    <property type="component" value="Unassembled WGS sequence"/>
</dbReference>
<feature type="compositionally biased region" description="Low complexity" evidence="1">
    <location>
        <begin position="129"/>
        <end position="147"/>
    </location>
</feature>
<accession>A0ABR3IRS0</accession>
<name>A0ABR3IRS0_9AGAR</name>
<sequence>MPTRQCLQSLKHLPRCADVPLRSKTFHSSAPAAAMPVAALSEPEIVIPPIFDIFDVPERLGQSQAHLMGNATPSSSKSRSFQHPAPRKMPTSTPTNSLPASLPPPITFDGPARPRHPGLAPHVFAPRAPRAGATRSSSSASGPHHAAMWGADQEDSEVLVQVFDGPARITRYAHRPQAGSGPSGKNGGLKSGAVVLGAAGVVAGMALVGTSA</sequence>
<feature type="region of interest" description="Disordered" evidence="1">
    <location>
        <begin position="129"/>
        <end position="149"/>
    </location>
</feature>
<feature type="region of interest" description="Disordered" evidence="1">
    <location>
        <begin position="67"/>
        <end position="117"/>
    </location>
</feature>
<protein>
    <submittedName>
        <fullName evidence="2">Uncharacterized protein</fullName>
    </submittedName>
</protein>
<proteinExistence type="predicted"/>
<reference evidence="3" key="1">
    <citation type="submission" date="2024-06" db="EMBL/GenBank/DDBJ databases">
        <title>Multi-omics analyses provide insights into the biosynthesis of the anticancer antibiotic pleurotin in Hohenbuehelia grisea.</title>
        <authorList>
            <person name="Weaver J.A."/>
            <person name="Alberti F."/>
        </authorList>
    </citation>
    <scope>NUCLEOTIDE SEQUENCE [LARGE SCALE GENOMIC DNA]</scope>
    <source>
        <strain evidence="3">T-177</strain>
    </source>
</reference>